<accession>A0A0D2B4N9</accession>
<sequence>MMSEKIFHYDFVTRGDSFSNSKTVPTSSTWQTPVSQGPSPTFRFSPVNVREAVAVQALVKTFLRLGAQRNQTAVLGEEFSKPDDILERIWRLRISAQGRFYRPVA</sequence>
<reference evidence="1 2" key="1">
    <citation type="submission" date="2015-01" db="EMBL/GenBank/DDBJ databases">
        <title>The Genome Sequence of Exophiala oligosperma CBS72588.</title>
        <authorList>
            <consortium name="The Broad Institute Genomics Platform"/>
            <person name="Cuomo C."/>
            <person name="de Hoog S."/>
            <person name="Gorbushina A."/>
            <person name="Stielow B."/>
            <person name="Teixiera M."/>
            <person name="Abouelleil A."/>
            <person name="Chapman S.B."/>
            <person name="Priest M."/>
            <person name="Young S.K."/>
            <person name="Wortman J."/>
            <person name="Nusbaum C."/>
            <person name="Birren B."/>
        </authorList>
    </citation>
    <scope>NUCLEOTIDE SEQUENCE [LARGE SCALE GENOMIC DNA]</scope>
    <source>
        <strain evidence="1 2">CBS 72588</strain>
    </source>
</reference>
<dbReference type="EMBL" id="KN847333">
    <property type="protein sequence ID" value="KIW47221.1"/>
    <property type="molecule type" value="Genomic_DNA"/>
</dbReference>
<evidence type="ECO:0000313" key="1">
    <source>
        <dbReference type="EMBL" id="KIW47221.1"/>
    </source>
</evidence>
<protein>
    <submittedName>
        <fullName evidence="1">Uncharacterized protein</fullName>
    </submittedName>
</protein>
<dbReference type="VEuPathDB" id="FungiDB:PV06_02812"/>
<proteinExistence type="predicted"/>
<evidence type="ECO:0000313" key="2">
    <source>
        <dbReference type="Proteomes" id="UP000053342"/>
    </source>
</evidence>
<dbReference type="GeneID" id="27354886"/>
<dbReference type="Proteomes" id="UP000053342">
    <property type="component" value="Unassembled WGS sequence"/>
</dbReference>
<keyword evidence="2" id="KW-1185">Reference proteome</keyword>
<name>A0A0D2B4N9_9EURO</name>
<dbReference type="HOGENOM" id="CLU_2236606_0_0_1"/>
<gene>
    <name evidence="1" type="ORF">PV06_02812</name>
</gene>
<dbReference type="AlphaFoldDB" id="A0A0D2B4N9"/>
<organism evidence="1 2">
    <name type="scientific">Exophiala oligosperma</name>
    <dbReference type="NCBI Taxonomy" id="215243"/>
    <lineage>
        <taxon>Eukaryota</taxon>
        <taxon>Fungi</taxon>
        <taxon>Dikarya</taxon>
        <taxon>Ascomycota</taxon>
        <taxon>Pezizomycotina</taxon>
        <taxon>Eurotiomycetes</taxon>
        <taxon>Chaetothyriomycetidae</taxon>
        <taxon>Chaetothyriales</taxon>
        <taxon>Herpotrichiellaceae</taxon>
        <taxon>Exophiala</taxon>
    </lineage>
</organism>
<dbReference type="RefSeq" id="XP_016267437.1">
    <property type="nucleotide sequence ID" value="XM_016403540.1"/>
</dbReference>